<dbReference type="CDD" id="cd00761">
    <property type="entry name" value="Glyco_tranf_GTA_type"/>
    <property type="match status" value="1"/>
</dbReference>
<evidence type="ECO:0000313" key="1">
    <source>
        <dbReference type="EMBL" id="BCI68981.1"/>
    </source>
</evidence>
<dbReference type="Pfam" id="PF13704">
    <property type="entry name" value="Glyco_tranf_2_4"/>
    <property type="match status" value="1"/>
</dbReference>
<name>A0A6S6PQM0_ACEAC</name>
<proteinExistence type="predicted"/>
<evidence type="ECO:0008006" key="3">
    <source>
        <dbReference type="Google" id="ProtNLM"/>
    </source>
</evidence>
<dbReference type="Proteomes" id="UP000515220">
    <property type="component" value="Plasmid pAAJCM20276_1"/>
</dbReference>
<keyword evidence="1" id="KW-0614">Plasmid</keyword>
<dbReference type="RefSeq" id="WP_185230080.1">
    <property type="nucleotide sequence ID" value="NZ_AP023327.1"/>
</dbReference>
<reference evidence="1 2" key="1">
    <citation type="submission" date="2020-07" db="EMBL/GenBank/DDBJ databases">
        <title>Complete Genome Sequence of an acetic acid bacterium, Acetobacter aceti JCM20276.</title>
        <authorList>
            <person name="Hirose Y."/>
            <person name="Mihara H."/>
        </authorList>
    </citation>
    <scope>NUCLEOTIDE SEQUENCE [LARGE SCALE GENOMIC DNA]</scope>
    <source>
        <strain evidence="1 2">JCM20276</strain>
        <plasmid evidence="1 2">pAAJCM20276_1</plasmid>
    </source>
</reference>
<geneLocation type="plasmid" evidence="1 2">
    <name>pAAJCM20276_1</name>
</geneLocation>
<gene>
    <name evidence="1" type="ORF">AAJCM20276_36050</name>
</gene>
<organism evidence="1 2">
    <name type="scientific">Acetobacter aceti</name>
    <dbReference type="NCBI Taxonomy" id="435"/>
    <lineage>
        <taxon>Bacteria</taxon>
        <taxon>Pseudomonadati</taxon>
        <taxon>Pseudomonadota</taxon>
        <taxon>Alphaproteobacteria</taxon>
        <taxon>Acetobacterales</taxon>
        <taxon>Acetobacteraceae</taxon>
        <taxon>Acetobacter</taxon>
        <taxon>Acetobacter subgen. Acetobacter</taxon>
    </lineage>
</organism>
<dbReference type="AlphaFoldDB" id="A0A6S6PQM0"/>
<dbReference type="SUPFAM" id="SSF53448">
    <property type="entry name" value="Nucleotide-diphospho-sugar transferases"/>
    <property type="match status" value="1"/>
</dbReference>
<protein>
    <recommendedName>
        <fullName evidence="3">Glycosyl transferase family 2</fullName>
    </recommendedName>
</protein>
<dbReference type="EMBL" id="AP023327">
    <property type="protein sequence ID" value="BCI68981.1"/>
    <property type="molecule type" value="Genomic_DNA"/>
</dbReference>
<evidence type="ECO:0000313" key="2">
    <source>
        <dbReference type="Proteomes" id="UP000515220"/>
    </source>
</evidence>
<sequence length="377" mass="44552">MNNILDSSINYKFYSSIICCARWEKNYIGEWLAYYHEIGFDHVYLICNDDDPSAFFQSVKATPVPENFYSLKFWPNKGEQYNMYIDTLQQARAETAWVAFFDVDEFLDVGFFSNIKNYIEFHANDIDCIYFNWLNYKTSNFRSRPYGSVLRQYVYRDKELNAHTKYLCRSVFLTDERIGKSTFPIHHGLSRSAWGELKIVNAVGDDWSDYVEDFPHQSHRILKAVDQAVLMAAPHIKHYHMRSEEDVILRCLRSTASNFIGQKNYLKDFLSSGNDFSKIDKGDVYDDRLKHFAEAKNLYFDPYYQNQKQLIIQARNEFWEGNIYLDFVTGRVKHIEHGTVGNFSYHDEVVFVYWDNYPIEIFIKENGIFKSVDLNSV</sequence>
<dbReference type="InterPro" id="IPR029044">
    <property type="entry name" value="Nucleotide-diphossugar_trans"/>
</dbReference>
<accession>A0A6S6PQM0</accession>